<comment type="caution">
    <text evidence="13">The sequence shown here is derived from an EMBL/GenBank/DDBJ whole genome shotgun (WGS) entry which is preliminary data.</text>
</comment>
<dbReference type="GO" id="GO:0007186">
    <property type="term" value="P:G protein-coupled receptor signaling pathway"/>
    <property type="evidence" value="ECO:0007669"/>
    <property type="project" value="TreeGrafter"/>
</dbReference>
<dbReference type="GO" id="GO:0009986">
    <property type="term" value="C:cell surface"/>
    <property type="evidence" value="ECO:0007669"/>
    <property type="project" value="TreeGrafter"/>
</dbReference>
<keyword evidence="6 12" id="KW-0732">Signal</keyword>
<evidence type="ECO:0000256" key="7">
    <source>
        <dbReference type="ARBA" id="ARBA00022989"/>
    </source>
</evidence>
<evidence type="ECO:0000313" key="14">
    <source>
        <dbReference type="Proteomes" id="UP001044222"/>
    </source>
</evidence>
<dbReference type="GO" id="GO:0072659">
    <property type="term" value="P:protein localization to plasma membrane"/>
    <property type="evidence" value="ECO:0007669"/>
    <property type="project" value="TreeGrafter"/>
</dbReference>
<evidence type="ECO:0000256" key="1">
    <source>
        <dbReference type="ARBA" id="ARBA00004251"/>
    </source>
</evidence>
<accession>A0A9D3LRT6</accession>
<dbReference type="Gene3D" id="1.10.150.510">
    <property type="entry name" value="Receptor activity modifying family"/>
    <property type="match status" value="1"/>
</dbReference>
<dbReference type="GO" id="GO:0006816">
    <property type="term" value="P:calcium ion transport"/>
    <property type="evidence" value="ECO:0007669"/>
    <property type="project" value="TreeGrafter"/>
</dbReference>
<protein>
    <submittedName>
        <fullName evidence="13">Uncharacterized protein</fullName>
    </submittedName>
</protein>
<dbReference type="GO" id="GO:0043235">
    <property type="term" value="C:receptor complex"/>
    <property type="evidence" value="ECO:0007669"/>
    <property type="project" value="TreeGrafter"/>
</dbReference>
<dbReference type="InterPro" id="IPR006985">
    <property type="entry name" value="RAMP"/>
</dbReference>
<proteinExistence type="inferred from homology"/>
<dbReference type="GO" id="GO:0015026">
    <property type="term" value="F:coreceptor activity"/>
    <property type="evidence" value="ECO:0007669"/>
    <property type="project" value="InterPro"/>
</dbReference>
<comment type="similarity">
    <text evidence="2">Belongs to the RAMP family.</text>
</comment>
<evidence type="ECO:0000256" key="10">
    <source>
        <dbReference type="ARBA" id="ARBA00023170"/>
    </source>
</evidence>
<evidence type="ECO:0000256" key="3">
    <source>
        <dbReference type="ARBA" id="ARBA00022448"/>
    </source>
</evidence>
<reference evidence="13" key="1">
    <citation type="submission" date="2021-01" db="EMBL/GenBank/DDBJ databases">
        <title>A chromosome-scale assembly of European eel, Anguilla anguilla.</title>
        <authorList>
            <person name="Henkel C."/>
            <person name="Jong-Raadsen S.A."/>
            <person name="Dufour S."/>
            <person name="Weltzien F.-A."/>
            <person name="Palstra A.P."/>
            <person name="Pelster B."/>
            <person name="Spaink H.P."/>
            <person name="Van Den Thillart G.E."/>
            <person name="Jansen H."/>
            <person name="Zahm M."/>
            <person name="Klopp C."/>
            <person name="Cedric C."/>
            <person name="Louis A."/>
            <person name="Berthelot C."/>
            <person name="Parey E."/>
            <person name="Roest Crollius H."/>
            <person name="Montfort J."/>
            <person name="Robinson-Rechavi M."/>
            <person name="Bucao C."/>
            <person name="Bouchez O."/>
            <person name="Gislard M."/>
            <person name="Lluch J."/>
            <person name="Milhes M."/>
            <person name="Lampietro C."/>
            <person name="Lopez Roques C."/>
            <person name="Donnadieu C."/>
            <person name="Braasch I."/>
            <person name="Desvignes T."/>
            <person name="Postlethwait J."/>
            <person name="Bobe J."/>
            <person name="Guiguen Y."/>
            <person name="Dirks R."/>
        </authorList>
    </citation>
    <scope>NUCLEOTIDE SEQUENCE</scope>
    <source>
        <strain evidence="13">Tag_6206</strain>
        <tissue evidence="13">Liver</tissue>
    </source>
</reference>
<dbReference type="GO" id="GO:0006886">
    <property type="term" value="P:intracellular protein transport"/>
    <property type="evidence" value="ECO:0007669"/>
    <property type="project" value="InterPro"/>
</dbReference>
<keyword evidence="3" id="KW-0813">Transport</keyword>
<evidence type="ECO:0000256" key="9">
    <source>
        <dbReference type="ARBA" id="ARBA00023157"/>
    </source>
</evidence>
<gene>
    <name evidence="13" type="ORF">ANANG_G00282080</name>
</gene>
<dbReference type="PANTHER" id="PTHR14076:SF7">
    <property type="entry name" value="RECEPTOR ACTIVITY-MODIFYING PROTEIN 1-LIKE"/>
    <property type="match status" value="1"/>
</dbReference>
<dbReference type="GO" id="GO:0031623">
    <property type="term" value="P:receptor internalization"/>
    <property type="evidence" value="ECO:0007669"/>
    <property type="project" value="TreeGrafter"/>
</dbReference>
<feature type="signal peptide" evidence="12">
    <location>
        <begin position="1"/>
        <end position="25"/>
    </location>
</feature>
<dbReference type="AlphaFoldDB" id="A0A9D3LRT6"/>
<evidence type="ECO:0000256" key="5">
    <source>
        <dbReference type="ARBA" id="ARBA00022692"/>
    </source>
</evidence>
<evidence type="ECO:0000256" key="6">
    <source>
        <dbReference type="ARBA" id="ARBA00022729"/>
    </source>
</evidence>
<keyword evidence="4" id="KW-1003">Cell membrane</keyword>
<dbReference type="GO" id="GO:0032870">
    <property type="term" value="P:cellular response to hormone stimulus"/>
    <property type="evidence" value="ECO:0007669"/>
    <property type="project" value="TreeGrafter"/>
</dbReference>
<dbReference type="GO" id="GO:0008277">
    <property type="term" value="P:regulation of G protein-coupled receptor signaling pathway"/>
    <property type="evidence" value="ECO:0007669"/>
    <property type="project" value="InterPro"/>
</dbReference>
<keyword evidence="8 11" id="KW-0472">Membrane</keyword>
<keyword evidence="9" id="KW-1015">Disulfide bond</keyword>
<evidence type="ECO:0000313" key="13">
    <source>
        <dbReference type="EMBL" id="KAG5834010.1"/>
    </source>
</evidence>
<evidence type="ECO:0000256" key="12">
    <source>
        <dbReference type="SAM" id="SignalP"/>
    </source>
</evidence>
<sequence length="143" mass="16227">MENRLAFTISAYIYILFASAGFTETYVPCDRSTFDDYVNNYCIPAFNQSMASTSYRARCPWPNTRRSYIMLDMCVEQVVRLSGCVEPSIKDEVFLGIHKTYFSLCSYMQDPDLGTLLLLVLPCILTALILPFTCTYLTACRAA</sequence>
<dbReference type="InterPro" id="IPR038126">
    <property type="entry name" value="RAMP_sf"/>
</dbReference>
<organism evidence="13 14">
    <name type="scientific">Anguilla anguilla</name>
    <name type="common">European freshwater eel</name>
    <name type="synonym">Muraena anguilla</name>
    <dbReference type="NCBI Taxonomy" id="7936"/>
    <lineage>
        <taxon>Eukaryota</taxon>
        <taxon>Metazoa</taxon>
        <taxon>Chordata</taxon>
        <taxon>Craniata</taxon>
        <taxon>Vertebrata</taxon>
        <taxon>Euteleostomi</taxon>
        <taxon>Actinopterygii</taxon>
        <taxon>Neopterygii</taxon>
        <taxon>Teleostei</taxon>
        <taxon>Anguilliformes</taxon>
        <taxon>Anguillidae</taxon>
        <taxon>Anguilla</taxon>
    </lineage>
</organism>
<dbReference type="GO" id="GO:0005886">
    <property type="term" value="C:plasma membrane"/>
    <property type="evidence" value="ECO:0007669"/>
    <property type="project" value="UniProtKB-SubCell"/>
</dbReference>
<dbReference type="PANTHER" id="PTHR14076">
    <property type="entry name" value="RECEPTOR ACTIVITY MODIFYING PROTEIN RAMP"/>
    <property type="match status" value="1"/>
</dbReference>
<name>A0A9D3LRT6_ANGAN</name>
<evidence type="ECO:0000256" key="11">
    <source>
        <dbReference type="SAM" id="Phobius"/>
    </source>
</evidence>
<keyword evidence="7 11" id="KW-1133">Transmembrane helix</keyword>
<keyword evidence="14" id="KW-1185">Reference proteome</keyword>
<feature type="chain" id="PRO_5039148815" evidence="12">
    <location>
        <begin position="26"/>
        <end position="143"/>
    </location>
</feature>
<feature type="transmembrane region" description="Helical" evidence="11">
    <location>
        <begin position="116"/>
        <end position="139"/>
    </location>
</feature>
<evidence type="ECO:0000256" key="8">
    <source>
        <dbReference type="ARBA" id="ARBA00023136"/>
    </source>
</evidence>
<evidence type="ECO:0000256" key="2">
    <source>
        <dbReference type="ARBA" id="ARBA00007087"/>
    </source>
</evidence>
<keyword evidence="5 11" id="KW-0812">Transmembrane</keyword>
<evidence type="ECO:0000256" key="4">
    <source>
        <dbReference type="ARBA" id="ARBA00022475"/>
    </source>
</evidence>
<dbReference type="EMBL" id="JAFIRN010000016">
    <property type="protein sequence ID" value="KAG5834010.1"/>
    <property type="molecule type" value="Genomic_DNA"/>
</dbReference>
<dbReference type="Pfam" id="PF04901">
    <property type="entry name" value="RAMP"/>
    <property type="match status" value="1"/>
</dbReference>
<dbReference type="Proteomes" id="UP001044222">
    <property type="component" value="Chromosome 16"/>
</dbReference>
<keyword evidence="10" id="KW-0675">Receptor</keyword>
<comment type="subcellular location">
    <subcellularLocation>
        <location evidence="1">Cell membrane</location>
        <topology evidence="1">Single-pass type I membrane protein</topology>
    </subcellularLocation>
</comment>